<dbReference type="SUPFAM" id="SSF55874">
    <property type="entry name" value="ATPase domain of HSP90 chaperone/DNA topoisomerase II/histidine kinase"/>
    <property type="match status" value="1"/>
</dbReference>
<dbReference type="SMART" id="SM00388">
    <property type="entry name" value="HisKA"/>
    <property type="match status" value="1"/>
</dbReference>
<dbReference type="Gene3D" id="6.10.340.10">
    <property type="match status" value="1"/>
</dbReference>
<dbReference type="PANTHER" id="PTHR45528:SF1">
    <property type="entry name" value="SENSOR HISTIDINE KINASE CPXA"/>
    <property type="match status" value="1"/>
</dbReference>
<dbReference type="SUPFAM" id="SSF158472">
    <property type="entry name" value="HAMP domain-like"/>
    <property type="match status" value="1"/>
</dbReference>
<keyword evidence="5" id="KW-0597">Phosphoprotein</keyword>
<dbReference type="InterPro" id="IPR003594">
    <property type="entry name" value="HATPase_dom"/>
</dbReference>
<feature type="transmembrane region" description="Helical" evidence="14">
    <location>
        <begin position="50"/>
        <end position="73"/>
    </location>
</feature>
<evidence type="ECO:0000256" key="3">
    <source>
        <dbReference type="ARBA" id="ARBA00012438"/>
    </source>
</evidence>
<dbReference type="Gene3D" id="1.10.287.130">
    <property type="match status" value="1"/>
</dbReference>
<dbReference type="PANTHER" id="PTHR45528">
    <property type="entry name" value="SENSOR HISTIDINE KINASE CPXA"/>
    <property type="match status" value="1"/>
</dbReference>
<keyword evidence="13 14" id="KW-0472">Membrane</keyword>
<dbReference type="CDD" id="cd00082">
    <property type="entry name" value="HisKA"/>
    <property type="match status" value="1"/>
</dbReference>
<dbReference type="FunFam" id="1.10.287.130:FF:000008">
    <property type="entry name" value="Two-component sensor histidine kinase"/>
    <property type="match status" value="1"/>
</dbReference>
<keyword evidence="8" id="KW-0547">Nucleotide-binding</keyword>
<sequence length="362" mass="42295">MKLRWVIPLLWSCILSVAVLLVLMFGALYLRNTLVFDVSLRRILYGIYEGIGYQNALIMFFIPIFLIMLYIFFKRDQRLRHAEYLYQISANVQHIASGDFTYKIPVKQEGELGQLAYNINRFVEQLQLSLEEERRAQQTKNELITNVSHDLRTPLTSISGYLGLIEQDLYRDEVELRYYVSLAHEESERMSQIIHDLFEFTRLRNHEFKLQAERINLVEMLNQLIEQFQLQLEQAQITARLQFEETSLFVYADGNRLRRVFENLITNAILYGKDGKVLDIFGRKIEGDIQLDVVNYGEEIPQSDLPHIFDRFYRVEKSRSTHTGGSGLGLAIAKQIVEMHGGTIQVNSDIERTVFSVRLKEL</sequence>
<dbReference type="PROSITE" id="PS50885">
    <property type="entry name" value="HAMP"/>
    <property type="match status" value="1"/>
</dbReference>
<evidence type="ECO:0000256" key="4">
    <source>
        <dbReference type="ARBA" id="ARBA00022475"/>
    </source>
</evidence>
<organism evidence="17 18">
    <name type="scientific">Paenibacillus nasutitermitis</name>
    <dbReference type="NCBI Taxonomy" id="1652958"/>
    <lineage>
        <taxon>Bacteria</taxon>
        <taxon>Bacillati</taxon>
        <taxon>Bacillota</taxon>
        <taxon>Bacilli</taxon>
        <taxon>Bacillales</taxon>
        <taxon>Paenibacillaceae</taxon>
        <taxon>Paenibacillus</taxon>
    </lineage>
</organism>
<feature type="transmembrane region" description="Helical" evidence="14">
    <location>
        <begin position="7"/>
        <end position="30"/>
    </location>
</feature>
<evidence type="ECO:0000256" key="6">
    <source>
        <dbReference type="ARBA" id="ARBA00022679"/>
    </source>
</evidence>
<dbReference type="EC" id="2.7.13.3" evidence="3"/>
<dbReference type="GO" id="GO:0005886">
    <property type="term" value="C:plasma membrane"/>
    <property type="evidence" value="ECO:0007669"/>
    <property type="project" value="UniProtKB-SubCell"/>
</dbReference>
<dbReference type="RefSeq" id="WP_229750220.1">
    <property type="nucleotide sequence ID" value="NZ_BMHP01000002.1"/>
</dbReference>
<keyword evidence="9 17" id="KW-0418">Kinase</keyword>
<dbReference type="FunFam" id="3.30.565.10:FF:000013">
    <property type="entry name" value="Two-component sensor histidine kinase"/>
    <property type="match status" value="1"/>
</dbReference>
<dbReference type="SMART" id="SM00387">
    <property type="entry name" value="HATPase_c"/>
    <property type="match status" value="1"/>
</dbReference>
<dbReference type="InterPro" id="IPR036890">
    <property type="entry name" value="HATPase_C_sf"/>
</dbReference>
<evidence type="ECO:0000256" key="13">
    <source>
        <dbReference type="ARBA" id="ARBA00023136"/>
    </source>
</evidence>
<dbReference type="Pfam" id="PF02518">
    <property type="entry name" value="HATPase_c"/>
    <property type="match status" value="1"/>
</dbReference>
<proteinExistence type="predicted"/>
<keyword evidence="11 14" id="KW-1133">Transmembrane helix</keyword>
<dbReference type="PRINTS" id="PR00344">
    <property type="entry name" value="BCTRLSENSOR"/>
</dbReference>
<dbReference type="CDD" id="cd06225">
    <property type="entry name" value="HAMP"/>
    <property type="match status" value="1"/>
</dbReference>
<protein>
    <recommendedName>
        <fullName evidence="3">histidine kinase</fullName>
        <ecNumber evidence="3">2.7.13.3</ecNumber>
    </recommendedName>
</protein>
<evidence type="ECO:0000256" key="7">
    <source>
        <dbReference type="ARBA" id="ARBA00022692"/>
    </source>
</evidence>
<dbReference type="InterPro" id="IPR036097">
    <property type="entry name" value="HisK_dim/P_sf"/>
</dbReference>
<dbReference type="Gene3D" id="3.30.565.10">
    <property type="entry name" value="Histidine kinase-like ATPase, C-terminal domain"/>
    <property type="match status" value="1"/>
</dbReference>
<accession>A0A916YWL3</accession>
<dbReference type="InterPro" id="IPR005467">
    <property type="entry name" value="His_kinase_dom"/>
</dbReference>
<gene>
    <name evidence="17" type="ORF">GCM10010911_21240</name>
</gene>
<dbReference type="CDD" id="cd00075">
    <property type="entry name" value="HATPase"/>
    <property type="match status" value="1"/>
</dbReference>
<dbReference type="GO" id="GO:0005524">
    <property type="term" value="F:ATP binding"/>
    <property type="evidence" value="ECO:0007669"/>
    <property type="project" value="UniProtKB-KW"/>
</dbReference>
<evidence type="ECO:0000256" key="1">
    <source>
        <dbReference type="ARBA" id="ARBA00000085"/>
    </source>
</evidence>
<dbReference type="Pfam" id="PF00512">
    <property type="entry name" value="HisKA"/>
    <property type="match status" value="1"/>
</dbReference>
<keyword evidence="6" id="KW-0808">Transferase</keyword>
<evidence type="ECO:0000256" key="2">
    <source>
        <dbReference type="ARBA" id="ARBA00004651"/>
    </source>
</evidence>
<dbReference type="SUPFAM" id="SSF47384">
    <property type="entry name" value="Homodimeric domain of signal transducing histidine kinase"/>
    <property type="match status" value="1"/>
</dbReference>
<evidence type="ECO:0000256" key="10">
    <source>
        <dbReference type="ARBA" id="ARBA00022840"/>
    </source>
</evidence>
<evidence type="ECO:0000313" key="18">
    <source>
        <dbReference type="Proteomes" id="UP000612456"/>
    </source>
</evidence>
<evidence type="ECO:0000256" key="9">
    <source>
        <dbReference type="ARBA" id="ARBA00022777"/>
    </source>
</evidence>
<evidence type="ECO:0000256" key="8">
    <source>
        <dbReference type="ARBA" id="ARBA00022741"/>
    </source>
</evidence>
<dbReference type="GO" id="GO:0000155">
    <property type="term" value="F:phosphorelay sensor kinase activity"/>
    <property type="evidence" value="ECO:0007669"/>
    <property type="project" value="InterPro"/>
</dbReference>
<dbReference type="InterPro" id="IPR004358">
    <property type="entry name" value="Sig_transdc_His_kin-like_C"/>
</dbReference>
<evidence type="ECO:0000256" key="11">
    <source>
        <dbReference type="ARBA" id="ARBA00022989"/>
    </source>
</evidence>
<dbReference type="PROSITE" id="PS50109">
    <property type="entry name" value="HIS_KIN"/>
    <property type="match status" value="1"/>
</dbReference>
<name>A0A916YWL3_9BACL</name>
<comment type="subcellular location">
    <subcellularLocation>
        <location evidence="2">Cell membrane</location>
        <topology evidence="2">Multi-pass membrane protein</topology>
    </subcellularLocation>
</comment>
<keyword evidence="10" id="KW-0067">ATP-binding</keyword>
<dbReference type="SMART" id="SM00304">
    <property type="entry name" value="HAMP"/>
    <property type="match status" value="1"/>
</dbReference>
<evidence type="ECO:0000256" key="14">
    <source>
        <dbReference type="SAM" id="Phobius"/>
    </source>
</evidence>
<dbReference type="AlphaFoldDB" id="A0A916YWL3"/>
<feature type="domain" description="HAMP" evidence="16">
    <location>
        <begin position="79"/>
        <end position="131"/>
    </location>
</feature>
<keyword evidence="7 14" id="KW-0812">Transmembrane</keyword>
<dbReference type="InterPro" id="IPR050398">
    <property type="entry name" value="HssS/ArlS-like"/>
</dbReference>
<evidence type="ECO:0000259" key="15">
    <source>
        <dbReference type="PROSITE" id="PS50109"/>
    </source>
</evidence>
<evidence type="ECO:0000256" key="5">
    <source>
        <dbReference type="ARBA" id="ARBA00022553"/>
    </source>
</evidence>
<dbReference type="EMBL" id="BMHP01000002">
    <property type="protein sequence ID" value="GGD63217.1"/>
    <property type="molecule type" value="Genomic_DNA"/>
</dbReference>
<reference evidence="17" key="1">
    <citation type="journal article" date="2014" name="Int. J. Syst. Evol. Microbiol.">
        <title>Complete genome sequence of Corynebacterium casei LMG S-19264T (=DSM 44701T), isolated from a smear-ripened cheese.</title>
        <authorList>
            <consortium name="US DOE Joint Genome Institute (JGI-PGF)"/>
            <person name="Walter F."/>
            <person name="Albersmeier A."/>
            <person name="Kalinowski J."/>
            <person name="Ruckert C."/>
        </authorList>
    </citation>
    <scope>NUCLEOTIDE SEQUENCE</scope>
    <source>
        <strain evidence="17">CGMCC 1.15178</strain>
    </source>
</reference>
<evidence type="ECO:0000256" key="12">
    <source>
        <dbReference type="ARBA" id="ARBA00023012"/>
    </source>
</evidence>
<dbReference type="Pfam" id="PF00672">
    <property type="entry name" value="HAMP"/>
    <property type="match status" value="1"/>
</dbReference>
<dbReference type="InterPro" id="IPR003660">
    <property type="entry name" value="HAMP_dom"/>
</dbReference>
<keyword evidence="12" id="KW-0902">Two-component regulatory system</keyword>
<keyword evidence="18" id="KW-1185">Reference proteome</keyword>
<keyword evidence="4" id="KW-1003">Cell membrane</keyword>
<reference evidence="17" key="2">
    <citation type="submission" date="2020-09" db="EMBL/GenBank/DDBJ databases">
        <authorList>
            <person name="Sun Q."/>
            <person name="Zhou Y."/>
        </authorList>
    </citation>
    <scope>NUCLEOTIDE SEQUENCE</scope>
    <source>
        <strain evidence="17">CGMCC 1.15178</strain>
    </source>
</reference>
<feature type="domain" description="Histidine kinase" evidence="15">
    <location>
        <begin position="146"/>
        <end position="362"/>
    </location>
</feature>
<dbReference type="Proteomes" id="UP000612456">
    <property type="component" value="Unassembled WGS sequence"/>
</dbReference>
<dbReference type="InterPro" id="IPR003661">
    <property type="entry name" value="HisK_dim/P_dom"/>
</dbReference>
<evidence type="ECO:0000313" key="17">
    <source>
        <dbReference type="EMBL" id="GGD63217.1"/>
    </source>
</evidence>
<comment type="catalytic activity">
    <reaction evidence="1">
        <text>ATP + protein L-histidine = ADP + protein N-phospho-L-histidine.</text>
        <dbReference type="EC" id="2.7.13.3"/>
    </reaction>
</comment>
<comment type="caution">
    <text evidence="17">The sequence shown here is derived from an EMBL/GenBank/DDBJ whole genome shotgun (WGS) entry which is preliminary data.</text>
</comment>
<evidence type="ECO:0000259" key="16">
    <source>
        <dbReference type="PROSITE" id="PS50885"/>
    </source>
</evidence>